<accession>A0A1D2MHD9</accession>
<dbReference type="EMBL" id="LJIJ01001237">
    <property type="protein sequence ID" value="ODM92409.1"/>
    <property type="molecule type" value="Genomic_DNA"/>
</dbReference>
<evidence type="ECO:0000256" key="8">
    <source>
        <dbReference type="PROSITE-ProRule" id="PRU00042"/>
    </source>
</evidence>
<evidence type="ECO:0000256" key="2">
    <source>
        <dbReference type="ARBA" id="ARBA00022723"/>
    </source>
</evidence>
<proteinExistence type="predicted"/>
<dbReference type="PROSITE" id="PS50157">
    <property type="entry name" value="ZINC_FINGER_C2H2_2"/>
    <property type="match status" value="2"/>
</dbReference>
<dbReference type="AlphaFoldDB" id="A0A1D2MHD9"/>
<feature type="region of interest" description="Disordered" evidence="9">
    <location>
        <begin position="1"/>
        <end position="21"/>
    </location>
</feature>
<dbReference type="GO" id="GO:0003700">
    <property type="term" value="F:DNA-binding transcription factor activity"/>
    <property type="evidence" value="ECO:0007669"/>
    <property type="project" value="TreeGrafter"/>
</dbReference>
<dbReference type="Pfam" id="PF13912">
    <property type="entry name" value="zf-C2H2_6"/>
    <property type="match status" value="1"/>
</dbReference>
<dbReference type="GO" id="GO:0006357">
    <property type="term" value="P:regulation of transcription by RNA polymerase II"/>
    <property type="evidence" value="ECO:0007669"/>
    <property type="project" value="TreeGrafter"/>
</dbReference>
<keyword evidence="2" id="KW-0479">Metal-binding</keyword>
<reference evidence="11 12" key="1">
    <citation type="journal article" date="2016" name="Genome Biol. Evol.">
        <title>Gene Family Evolution Reflects Adaptation to Soil Environmental Stressors in the Genome of the Collembolan Orchesella cincta.</title>
        <authorList>
            <person name="Faddeeva-Vakhrusheva A."/>
            <person name="Derks M.F."/>
            <person name="Anvar S.Y."/>
            <person name="Agamennone V."/>
            <person name="Suring W."/>
            <person name="Smit S."/>
            <person name="van Straalen N.M."/>
            <person name="Roelofs D."/>
        </authorList>
    </citation>
    <scope>NUCLEOTIDE SEQUENCE [LARGE SCALE GENOMIC DNA]</scope>
    <source>
        <tissue evidence="11">Mixed pool</tissue>
    </source>
</reference>
<sequence length="431" mass="48240">MDESRQTRMSRGSVRDETLGVSSTSMSVPFLEDSDGPSTLTAKSMKQALCIFCHSPATFPSNGCWNEDVADVLENLCSQLMPNNRDEIQENFSKEGFPLFCGNCELLVKRLWGYEKVFRNVRSKISETIFDIEKVVVDGEMLKYKLLRESPSNSASSMGTNMRFTKLTEVVIQEYQNKLLRKHEESLALVQDHSYGAKSEDVDEHQSSAGPPASEGAVDMDLDSSAASEEEEEDDELDNNEEGNSHQGCCYIESQDRVAPATSEQNSDLGWLNKLISIVGHPENPSDDEADEEQAVDQKQSSTDDAREGDRAKKLQIKVKMSKVVKQVVRVGTKGEFEGTQYTMMKGKKVKCGCCNYTFVDLRSFKNHASKITYKCDVCSRTFGHQNSLKRHKYKSHGPGQKEKYPCPQCGFQFAQLSSLTRHTAKGSCQK</sequence>
<feature type="compositionally biased region" description="Acidic residues" evidence="9">
    <location>
        <begin position="285"/>
        <end position="295"/>
    </location>
</feature>
<evidence type="ECO:0000256" key="6">
    <source>
        <dbReference type="ARBA" id="ARBA00023125"/>
    </source>
</evidence>
<feature type="compositionally biased region" description="Basic and acidic residues" evidence="9">
    <location>
        <begin position="302"/>
        <end position="313"/>
    </location>
</feature>
<keyword evidence="7" id="KW-0539">Nucleus</keyword>
<dbReference type="PROSITE" id="PS00028">
    <property type="entry name" value="ZINC_FINGER_C2H2_1"/>
    <property type="match status" value="1"/>
</dbReference>
<feature type="compositionally biased region" description="Acidic residues" evidence="9">
    <location>
        <begin position="218"/>
        <end position="241"/>
    </location>
</feature>
<dbReference type="Gene3D" id="3.30.160.60">
    <property type="entry name" value="Classic Zinc Finger"/>
    <property type="match status" value="1"/>
</dbReference>
<keyword evidence="3" id="KW-0677">Repeat</keyword>
<feature type="domain" description="C2H2-type" evidence="10">
    <location>
        <begin position="405"/>
        <end position="431"/>
    </location>
</feature>
<feature type="region of interest" description="Disordered" evidence="9">
    <location>
        <begin position="280"/>
        <end position="313"/>
    </location>
</feature>
<dbReference type="InterPro" id="IPR036236">
    <property type="entry name" value="Znf_C2H2_sf"/>
</dbReference>
<keyword evidence="6" id="KW-0238">DNA-binding</keyword>
<dbReference type="Proteomes" id="UP000094527">
    <property type="component" value="Unassembled WGS sequence"/>
</dbReference>
<keyword evidence="12" id="KW-1185">Reference proteome</keyword>
<dbReference type="InterPro" id="IPR050589">
    <property type="entry name" value="Ikaros_C2H2-ZF"/>
</dbReference>
<organism evidence="11 12">
    <name type="scientific">Orchesella cincta</name>
    <name type="common">Springtail</name>
    <name type="synonym">Podura cincta</name>
    <dbReference type="NCBI Taxonomy" id="48709"/>
    <lineage>
        <taxon>Eukaryota</taxon>
        <taxon>Metazoa</taxon>
        <taxon>Ecdysozoa</taxon>
        <taxon>Arthropoda</taxon>
        <taxon>Hexapoda</taxon>
        <taxon>Collembola</taxon>
        <taxon>Entomobryomorpha</taxon>
        <taxon>Entomobryoidea</taxon>
        <taxon>Orchesellidae</taxon>
        <taxon>Orchesellinae</taxon>
        <taxon>Orchesella</taxon>
    </lineage>
</organism>
<evidence type="ECO:0000256" key="3">
    <source>
        <dbReference type="ARBA" id="ARBA00022737"/>
    </source>
</evidence>
<feature type="domain" description="C2H2-type" evidence="10">
    <location>
        <begin position="374"/>
        <end position="402"/>
    </location>
</feature>
<dbReference type="InterPro" id="IPR013087">
    <property type="entry name" value="Znf_C2H2_type"/>
</dbReference>
<dbReference type="SUPFAM" id="SSF57667">
    <property type="entry name" value="beta-beta-alpha zinc fingers"/>
    <property type="match status" value="1"/>
</dbReference>
<evidence type="ECO:0000313" key="11">
    <source>
        <dbReference type="EMBL" id="ODM92409.1"/>
    </source>
</evidence>
<keyword evidence="4 8" id="KW-0863">Zinc-finger</keyword>
<dbReference type="PANTHER" id="PTHR24404:SF114">
    <property type="entry name" value="KLUMPFUSS, ISOFORM B-RELATED"/>
    <property type="match status" value="1"/>
</dbReference>
<evidence type="ECO:0000256" key="9">
    <source>
        <dbReference type="SAM" id="MobiDB-lite"/>
    </source>
</evidence>
<dbReference type="PANTHER" id="PTHR24404">
    <property type="entry name" value="ZINC FINGER PROTEIN"/>
    <property type="match status" value="1"/>
</dbReference>
<protein>
    <submittedName>
        <fullName evidence="11">GDNF-inducible zinc finger protein 1</fullName>
    </submittedName>
</protein>
<evidence type="ECO:0000256" key="1">
    <source>
        <dbReference type="ARBA" id="ARBA00004123"/>
    </source>
</evidence>
<evidence type="ECO:0000313" key="12">
    <source>
        <dbReference type="Proteomes" id="UP000094527"/>
    </source>
</evidence>
<feature type="region of interest" description="Disordered" evidence="9">
    <location>
        <begin position="195"/>
        <end position="247"/>
    </location>
</feature>
<keyword evidence="5" id="KW-0862">Zinc</keyword>
<dbReference type="GO" id="GO:0000978">
    <property type="term" value="F:RNA polymerase II cis-regulatory region sequence-specific DNA binding"/>
    <property type="evidence" value="ECO:0007669"/>
    <property type="project" value="TreeGrafter"/>
</dbReference>
<evidence type="ECO:0000256" key="5">
    <source>
        <dbReference type="ARBA" id="ARBA00022833"/>
    </source>
</evidence>
<dbReference type="STRING" id="48709.A0A1D2MHD9"/>
<gene>
    <name evidence="11" type="ORF">Ocin01_14271</name>
</gene>
<name>A0A1D2MHD9_ORCCI</name>
<dbReference type="SMART" id="SM00355">
    <property type="entry name" value="ZnF_C2H2"/>
    <property type="match status" value="3"/>
</dbReference>
<comment type="subcellular location">
    <subcellularLocation>
        <location evidence="1">Nucleus</location>
    </subcellularLocation>
</comment>
<evidence type="ECO:0000256" key="7">
    <source>
        <dbReference type="ARBA" id="ARBA00023242"/>
    </source>
</evidence>
<evidence type="ECO:0000256" key="4">
    <source>
        <dbReference type="ARBA" id="ARBA00022771"/>
    </source>
</evidence>
<dbReference type="Pfam" id="PF00096">
    <property type="entry name" value="zf-C2H2"/>
    <property type="match status" value="1"/>
</dbReference>
<comment type="caution">
    <text evidence="11">The sequence shown here is derived from an EMBL/GenBank/DDBJ whole genome shotgun (WGS) entry which is preliminary data.</text>
</comment>
<dbReference type="GO" id="GO:0005634">
    <property type="term" value="C:nucleus"/>
    <property type="evidence" value="ECO:0007669"/>
    <property type="project" value="UniProtKB-SubCell"/>
</dbReference>
<dbReference type="GO" id="GO:0008270">
    <property type="term" value="F:zinc ion binding"/>
    <property type="evidence" value="ECO:0007669"/>
    <property type="project" value="UniProtKB-KW"/>
</dbReference>
<evidence type="ECO:0000259" key="10">
    <source>
        <dbReference type="PROSITE" id="PS50157"/>
    </source>
</evidence>